<comment type="caution">
    <text evidence="6">The sequence shown here is derived from an EMBL/GenBank/DDBJ whole genome shotgun (WGS) entry which is preliminary data.</text>
</comment>
<dbReference type="GO" id="GO:0030026">
    <property type="term" value="P:intracellular manganese ion homeostasis"/>
    <property type="evidence" value="ECO:0007669"/>
    <property type="project" value="InterPro"/>
</dbReference>
<dbReference type="InterPro" id="IPR008217">
    <property type="entry name" value="Ccc1_fam"/>
</dbReference>
<dbReference type="Pfam" id="PF01988">
    <property type="entry name" value="VIT1"/>
    <property type="match status" value="1"/>
</dbReference>
<sequence length="220" mass="23717">MPTARYTASLFPVDFITGISDGLILPLAACMIALPFAQERVLAPVVAGLAVGLAGACAFGWARYAGEREEIDHKHPQLGLEEAERELSLLKAIGIDDGLTESMKAEMARERELWLREVQEHELGWEQADDVRARRGALHTATGFLTGTVLVSAPFLLVHTFSLSLAGPLCWALFCLLVTGWCKGRLTGRPKITTAIVGAARGLTIITVAAAITWAVIQLQ</sequence>
<feature type="transmembrane region" description="Helical" evidence="5">
    <location>
        <begin position="12"/>
        <end position="36"/>
    </location>
</feature>
<keyword evidence="3 5" id="KW-1133">Transmembrane helix</keyword>
<proteinExistence type="predicted"/>
<feature type="transmembrane region" description="Helical" evidence="5">
    <location>
        <begin position="42"/>
        <end position="64"/>
    </location>
</feature>
<dbReference type="RefSeq" id="WP_106520674.1">
    <property type="nucleotide sequence ID" value="NZ_PYGD01000001.1"/>
</dbReference>
<feature type="transmembrane region" description="Helical" evidence="5">
    <location>
        <begin position="194"/>
        <end position="217"/>
    </location>
</feature>
<accession>A0A2P8D9P4</accession>
<gene>
    <name evidence="6" type="ORF">B0I18_10181</name>
</gene>
<reference evidence="6 7" key="1">
    <citation type="submission" date="2018-03" db="EMBL/GenBank/DDBJ databases">
        <title>Genomic Encyclopedia of Type Strains, Phase III (KMG-III): the genomes of soil and plant-associated and newly described type strains.</title>
        <authorList>
            <person name="Whitman W."/>
        </authorList>
    </citation>
    <scope>NUCLEOTIDE SEQUENCE [LARGE SCALE GENOMIC DNA]</scope>
    <source>
        <strain evidence="6 7">CGMCC 1.12700</strain>
    </source>
</reference>
<feature type="transmembrane region" description="Helical" evidence="5">
    <location>
        <begin position="163"/>
        <end position="182"/>
    </location>
</feature>
<evidence type="ECO:0000313" key="6">
    <source>
        <dbReference type="EMBL" id="PSK93932.1"/>
    </source>
</evidence>
<dbReference type="GO" id="GO:0005384">
    <property type="term" value="F:manganese ion transmembrane transporter activity"/>
    <property type="evidence" value="ECO:0007669"/>
    <property type="project" value="InterPro"/>
</dbReference>
<keyword evidence="2 5" id="KW-0812">Transmembrane</keyword>
<dbReference type="AlphaFoldDB" id="A0A2P8D9P4"/>
<evidence type="ECO:0000256" key="1">
    <source>
        <dbReference type="ARBA" id="ARBA00004127"/>
    </source>
</evidence>
<keyword evidence="7" id="KW-1185">Reference proteome</keyword>
<comment type="subcellular location">
    <subcellularLocation>
        <location evidence="1">Endomembrane system</location>
        <topology evidence="1">Multi-pass membrane protein</topology>
    </subcellularLocation>
</comment>
<feature type="transmembrane region" description="Helical" evidence="5">
    <location>
        <begin position="137"/>
        <end position="157"/>
    </location>
</feature>
<protein>
    <submittedName>
        <fullName evidence="6">VIT1/CCC1 family predicted Fe2+/Mn2+ transporter</fullName>
    </submittedName>
</protein>
<name>A0A2P8D9P4_9BACT</name>
<evidence type="ECO:0000256" key="2">
    <source>
        <dbReference type="ARBA" id="ARBA00022692"/>
    </source>
</evidence>
<organism evidence="6 7">
    <name type="scientific">Taibaiella chishuiensis</name>
    <dbReference type="NCBI Taxonomy" id="1434707"/>
    <lineage>
        <taxon>Bacteria</taxon>
        <taxon>Pseudomonadati</taxon>
        <taxon>Bacteroidota</taxon>
        <taxon>Chitinophagia</taxon>
        <taxon>Chitinophagales</taxon>
        <taxon>Chitinophagaceae</taxon>
        <taxon>Taibaiella</taxon>
    </lineage>
</organism>
<dbReference type="EMBL" id="PYGD01000001">
    <property type="protein sequence ID" value="PSK93932.1"/>
    <property type="molecule type" value="Genomic_DNA"/>
</dbReference>
<evidence type="ECO:0000256" key="4">
    <source>
        <dbReference type="ARBA" id="ARBA00023136"/>
    </source>
</evidence>
<dbReference type="GO" id="GO:0012505">
    <property type="term" value="C:endomembrane system"/>
    <property type="evidence" value="ECO:0007669"/>
    <property type="project" value="UniProtKB-SubCell"/>
</dbReference>
<dbReference type="Proteomes" id="UP000240572">
    <property type="component" value="Unassembled WGS sequence"/>
</dbReference>
<evidence type="ECO:0000313" key="7">
    <source>
        <dbReference type="Proteomes" id="UP000240572"/>
    </source>
</evidence>
<dbReference type="OrthoDB" id="673205at2"/>
<evidence type="ECO:0000256" key="3">
    <source>
        <dbReference type="ARBA" id="ARBA00022989"/>
    </source>
</evidence>
<evidence type="ECO:0000256" key="5">
    <source>
        <dbReference type="SAM" id="Phobius"/>
    </source>
</evidence>
<keyword evidence="4 5" id="KW-0472">Membrane</keyword>